<comment type="similarity">
    <text evidence="1">Belongs to the glycosyltransferase group 1 family. Glycosyltransferase 4 subfamily.</text>
</comment>
<dbReference type="Pfam" id="PF13692">
    <property type="entry name" value="Glyco_trans_1_4"/>
    <property type="match status" value="1"/>
</dbReference>
<dbReference type="Gene3D" id="3.40.50.2000">
    <property type="entry name" value="Glycogen Phosphorylase B"/>
    <property type="match status" value="2"/>
</dbReference>
<dbReference type="RefSeq" id="WP_217638157.1">
    <property type="nucleotide sequence ID" value="NZ_FOIE01000006.1"/>
</dbReference>
<dbReference type="Proteomes" id="UP000198507">
    <property type="component" value="Unassembled WGS sequence"/>
</dbReference>
<dbReference type="AlphaFoldDB" id="A0A1I0FNC2"/>
<proteinExistence type="inferred from homology"/>
<organism evidence="4 5">
    <name type="scientific">Geodermatophilus poikilotrophus</name>
    <dbReference type="NCBI Taxonomy" id="1333667"/>
    <lineage>
        <taxon>Bacteria</taxon>
        <taxon>Bacillati</taxon>
        <taxon>Actinomycetota</taxon>
        <taxon>Actinomycetes</taxon>
        <taxon>Geodermatophilales</taxon>
        <taxon>Geodermatophilaceae</taxon>
        <taxon>Geodermatophilus</taxon>
    </lineage>
</organism>
<gene>
    <name evidence="4" type="ORF">SAMN04488546_2865</name>
</gene>
<accession>A0A1I0FNC2</accession>
<keyword evidence="2" id="KW-0328">Glycosyltransferase</keyword>
<reference evidence="5" key="1">
    <citation type="submission" date="2016-10" db="EMBL/GenBank/DDBJ databases">
        <authorList>
            <person name="Varghese N."/>
            <person name="Submissions S."/>
        </authorList>
    </citation>
    <scope>NUCLEOTIDE SEQUENCE [LARGE SCALE GENOMIC DNA]</scope>
    <source>
        <strain evidence="5">DSM 44209</strain>
    </source>
</reference>
<dbReference type="PANTHER" id="PTHR12526:SF640">
    <property type="entry name" value="COLANIC ACID BIOSYNTHESIS GLYCOSYLTRANSFERASE WCAL-RELATED"/>
    <property type="match status" value="1"/>
</dbReference>
<protein>
    <submittedName>
        <fullName evidence="4">Glycosyltransferase involved in cell wall bisynthesis</fullName>
    </submittedName>
</protein>
<evidence type="ECO:0000313" key="5">
    <source>
        <dbReference type="Proteomes" id="UP000198507"/>
    </source>
</evidence>
<evidence type="ECO:0000256" key="3">
    <source>
        <dbReference type="ARBA" id="ARBA00022679"/>
    </source>
</evidence>
<evidence type="ECO:0000313" key="4">
    <source>
        <dbReference type="EMBL" id="SET58791.1"/>
    </source>
</evidence>
<evidence type="ECO:0000256" key="2">
    <source>
        <dbReference type="ARBA" id="ARBA00022676"/>
    </source>
</evidence>
<sequence length="540" mass="59706">MTDPHDQTGARRVFEILQEPDWFSGLSPREARLLDGGLAFHCLARPGERIRATVLRTDGPHLPSLTDHRTQRIEWADDRRVVGTIEAHATGTPVPTTGVVDVVLDLGGPPGSLMRLELPPGRVHAVRSVVRGRAPVVFDVLRQLRTDRLENRRLSRPIPRVGRADVTSAGSSRGSTKAVLFGLHWLELGGAEKWAAETIGMARAAGLFPIVVSDRPSGHPDIARPVFDDALVIPLTHPVPAEHESRVLSQLFERFDIRGVHVHHCTWLYQRLPWIRAQYPGTELVDSLHVLEWRTGGFVDIALRMSNVMDQHHVISPQLRDYLVDQQGLPREKVSLATLADLTVDPSGQRAEPVSTRKAGDPMTVAFVGRFTQQKRPYLFLRLAARLRARLGDRVRFIVHGDGELASEVRADHARLGLAGSVQLRGTDQPVAQTLDEADVLVISSDNEGVTLTSFEADAHGVLVVSSDVGSQASVVLPELLLPRAPLPFLRAAEDVLVSLCEDAERAAHLLVEQRGKVDAFADLPRARDWTRYLYERWAS</sequence>
<dbReference type="SUPFAM" id="SSF53756">
    <property type="entry name" value="UDP-Glycosyltransferase/glycogen phosphorylase"/>
    <property type="match status" value="1"/>
</dbReference>
<dbReference type="PANTHER" id="PTHR12526">
    <property type="entry name" value="GLYCOSYLTRANSFERASE"/>
    <property type="match status" value="1"/>
</dbReference>
<name>A0A1I0FNC2_9ACTN</name>
<keyword evidence="5" id="KW-1185">Reference proteome</keyword>
<keyword evidence="3 4" id="KW-0808">Transferase</keyword>
<evidence type="ECO:0000256" key="1">
    <source>
        <dbReference type="ARBA" id="ARBA00009481"/>
    </source>
</evidence>
<dbReference type="GO" id="GO:0016757">
    <property type="term" value="F:glycosyltransferase activity"/>
    <property type="evidence" value="ECO:0007669"/>
    <property type="project" value="UniProtKB-KW"/>
</dbReference>
<dbReference type="EMBL" id="FOIE01000006">
    <property type="protein sequence ID" value="SET58791.1"/>
    <property type="molecule type" value="Genomic_DNA"/>
</dbReference>